<evidence type="ECO:0000313" key="2">
    <source>
        <dbReference type="Proteomes" id="UP000284220"/>
    </source>
</evidence>
<accession>A0A414SK95</accession>
<dbReference type="RefSeq" id="WP_118197311.1">
    <property type="nucleotide sequence ID" value="NZ_QRHZ01000001.1"/>
</dbReference>
<sequence length="215" mass="24439">MKEHINTEGCITITKDEAMKMINDFKGDSITVKIIQNQKETNKIPVGDVEIGQTICNGKYVVVDRYTHGDTCIVRKGTITQDIRFGETNKWGESNLRKYLNTEYLKEIMDEFGEIELHTVDMLSMDGDDSYGKCKDLVSAMTFDRWRKYHKYIGNADCMEWLSTPNQTEKSNDTRYVRVVDSGGCVSGGGCYWCGYGVRPFFILKSSILVSVDKA</sequence>
<gene>
    <name evidence="1" type="ORF">DW272_01940</name>
</gene>
<proteinExistence type="predicted"/>
<name>A0A414SK95_9FIRM</name>
<dbReference type="AlphaFoldDB" id="A0A414SK95"/>
<dbReference type="EMBL" id="QRHZ01000001">
    <property type="protein sequence ID" value="RHG19989.1"/>
    <property type="molecule type" value="Genomic_DNA"/>
</dbReference>
<protein>
    <submittedName>
        <fullName evidence="1">Uncharacterized protein</fullName>
    </submittedName>
</protein>
<dbReference type="Proteomes" id="UP000284220">
    <property type="component" value="Unassembled WGS sequence"/>
</dbReference>
<comment type="caution">
    <text evidence="1">The sequence shown here is derived from an EMBL/GenBank/DDBJ whole genome shotgun (WGS) entry which is preliminary data.</text>
</comment>
<organism evidence="1 2">
    <name type="scientific">Blautia obeum</name>
    <dbReference type="NCBI Taxonomy" id="40520"/>
    <lineage>
        <taxon>Bacteria</taxon>
        <taxon>Bacillati</taxon>
        <taxon>Bacillota</taxon>
        <taxon>Clostridia</taxon>
        <taxon>Lachnospirales</taxon>
        <taxon>Lachnospiraceae</taxon>
        <taxon>Blautia</taxon>
    </lineage>
</organism>
<reference evidence="1 2" key="1">
    <citation type="submission" date="2018-08" db="EMBL/GenBank/DDBJ databases">
        <title>A genome reference for cultivated species of the human gut microbiota.</title>
        <authorList>
            <person name="Zou Y."/>
            <person name="Xue W."/>
            <person name="Luo G."/>
        </authorList>
    </citation>
    <scope>NUCLEOTIDE SEQUENCE [LARGE SCALE GENOMIC DNA]</scope>
    <source>
        <strain evidence="1 2">AM22-9LB</strain>
    </source>
</reference>
<evidence type="ECO:0000313" key="1">
    <source>
        <dbReference type="EMBL" id="RHG19989.1"/>
    </source>
</evidence>